<comment type="caution">
    <text evidence="2">The sequence shown here is derived from an EMBL/GenBank/DDBJ whole genome shotgun (WGS) entry which is preliminary data.</text>
</comment>
<organism evidence="2 3">
    <name type="scientific">Eumeta variegata</name>
    <name type="common">Bagworm moth</name>
    <name type="synonym">Eumeta japonica</name>
    <dbReference type="NCBI Taxonomy" id="151549"/>
    <lineage>
        <taxon>Eukaryota</taxon>
        <taxon>Metazoa</taxon>
        <taxon>Ecdysozoa</taxon>
        <taxon>Arthropoda</taxon>
        <taxon>Hexapoda</taxon>
        <taxon>Insecta</taxon>
        <taxon>Pterygota</taxon>
        <taxon>Neoptera</taxon>
        <taxon>Endopterygota</taxon>
        <taxon>Lepidoptera</taxon>
        <taxon>Glossata</taxon>
        <taxon>Ditrysia</taxon>
        <taxon>Tineoidea</taxon>
        <taxon>Psychidae</taxon>
        <taxon>Oiketicinae</taxon>
        <taxon>Eumeta</taxon>
    </lineage>
</organism>
<dbReference type="EMBL" id="BGZK01000623">
    <property type="protein sequence ID" value="GBP53381.1"/>
    <property type="molecule type" value="Genomic_DNA"/>
</dbReference>
<sequence length="210" mass="23495">MKENSPFYVFVCLFVGISSERLNRSRCDFYDRETVIGSGIGFKSETESRIENRGRIRIESETGTKIENVTRVENECGYGTRIKSVTRSESKMRLRLNLTLIDKKENKIISVHADVTAGINYTGNSPTRKYSTTSAWPRCKRTGKPSESISSTPSMDTSPANIHQYVTGLLDRSRIPDGEGFIGRERSDVRGNGPQELSLTGRNITTKADT</sequence>
<feature type="compositionally biased region" description="Polar residues" evidence="1">
    <location>
        <begin position="145"/>
        <end position="159"/>
    </location>
</feature>
<name>A0A4C1WQ20_EUMVA</name>
<evidence type="ECO:0000313" key="3">
    <source>
        <dbReference type="Proteomes" id="UP000299102"/>
    </source>
</evidence>
<evidence type="ECO:0000313" key="2">
    <source>
        <dbReference type="EMBL" id="GBP53381.1"/>
    </source>
</evidence>
<gene>
    <name evidence="2" type="ORF">EVAR_31937_1</name>
</gene>
<feature type="region of interest" description="Disordered" evidence="1">
    <location>
        <begin position="180"/>
        <end position="210"/>
    </location>
</feature>
<feature type="compositionally biased region" description="Polar residues" evidence="1">
    <location>
        <begin position="195"/>
        <end position="210"/>
    </location>
</feature>
<feature type="region of interest" description="Disordered" evidence="1">
    <location>
        <begin position="126"/>
        <end position="159"/>
    </location>
</feature>
<evidence type="ECO:0000256" key="1">
    <source>
        <dbReference type="SAM" id="MobiDB-lite"/>
    </source>
</evidence>
<keyword evidence="3" id="KW-1185">Reference proteome</keyword>
<reference evidence="2 3" key="1">
    <citation type="journal article" date="2019" name="Commun. Biol.">
        <title>The bagworm genome reveals a unique fibroin gene that provides high tensile strength.</title>
        <authorList>
            <person name="Kono N."/>
            <person name="Nakamura H."/>
            <person name="Ohtoshi R."/>
            <person name="Tomita M."/>
            <person name="Numata K."/>
            <person name="Arakawa K."/>
        </authorList>
    </citation>
    <scope>NUCLEOTIDE SEQUENCE [LARGE SCALE GENOMIC DNA]</scope>
</reference>
<accession>A0A4C1WQ20</accession>
<protein>
    <submittedName>
        <fullName evidence="2">Uncharacterized protein</fullName>
    </submittedName>
</protein>
<proteinExistence type="predicted"/>
<feature type="compositionally biased region" description="Polar residues" evidence="1">
    <location>
        <begin position="126"/>
        <end position="135"/>
    </location>
</feature>
<dbReference type="AlphaFoldDB" id="A0A4C1WQ20"/>
<feature type="compositionally biased region" description="Basic and acidic residues" evidence="1">
    <location>
        <begin position="180"/>
        <end position="189"/>
    </location>
</feature>
<dbReference type="Proteomes" id="UP000299102">
    <property type="component" value="Unassembled WGS sequence"/>
</dbReference>